<name>A0ABX7PXW5_9BACT</name>
<organism evidence="2 3">
    <name type="scientific">Candidatus Methylacidiphilum infernorum</name>
    <dbReference type="NCBI Taxonomy" id="511746"/>
    <lineage>
        <taxon>Bacteria</taxon>
        <taxon>Pseudomonadati</taxon>
        <taxon>Verrucomicrobiota</taxon>
        <taxon>Methylacidiphilae</taxon>
        <taxon>Methylacidiphilales</taxon>
        <taxon>Methylacidiphilaceae</taxon>
        <taxon>Methylacidiphilum (ex Ratnadevi et al. 2023)</taxon>
    </lineage>
</organism>
<keyword evidence="1" id="KW-1133">Transmembrane helix</keyword>
<dbReference type="Proteomes" id="UP000663088">
    <property type="component" value="Chromosome"/>
</dbReference>
<feature type="transmembrane region" description="Helical" evidence="1">
    <location>
        <begin position="179"/>
        <end position="196"/>
    </location>
</feature>
<dbReference type="EMBL" id="CP065956">
    <property type="protein sequence ID" value="QSR87747.1"/>
    <property type="molecule type" value="Genomic_DNA"/>
</dbReference>
<protein>
    <submittedName>
        <fullName evidence="2">Uncharacterized protein</fullName>
    </submittedName>
</protein>
<proteinExistence type="predicted"/>
<reference evidence="2 3" key="1">
    <citation type="submission" date="2020-12" db="EMBL/GenBank/DDBJ databases">
        <authorList>
            <person name="Awala S.I."/>
            <person name="Gwak J.-H."/>
            <person name="Kim S.-J."/>
            <person name="Rhee S.-K."/>
        </authorList>
    </citation>
    <scope>NUCLEOTIDE SEQUENCE [LARGE SCALE GENOMIC DNA]</scope>
    <source>
        <strain evidence="2 3">IT5</strain>
    </source>
</reference>
<evidence type="ECO:0000313" key="2">
    <source>
        <dbReference type="EMBL" id="QSR87747.1"/>
    </source>
</evidence>
<feature type="transmembrane region" description="Helical" evidence="1">
    <location>
        <begin position="36"/>
        <end position="56"/>
    </location>
</feature>
<evidence type="ECO:0000256" key="1">
    <source>
        <dbReference type="SAM" id="Phobius"/>
    </source>
</evidence>
<accession>A0ABX7PXW5</accession>
<feature type="transmembrane region" description="Helical" evidence="1">
    <location>
        <begin position="82"/>
        <end position="100"/>
    </location>
</feature>
<sequence>MGKDYANPKRFLVSLILLLILSWINRSTDRKNIGIILIFCGLLSLIYLFEALVLYYEEEKKKILRNPLSWGIPRFGFSGNEWFWYLFQPLIILVFSLLSSLFCPTLFFYFLVSAVFLWIFRFLSFRFYKEAETEPPWTVDFPSEEEEEEEEEVMPGSTEIIRGTEGSVPLKLRKLNPQFVSLVIIGLLASCSLIFYEKAFFFSLIPFKNSLAGVLAREEEKLSSSMPEGWTFKTALSKEEDYLTLRQLHEKYHAQPPSFLQQLWTYWKEQKAEVVSGRFYPKAIKPLWAPFAGIMIQWIPVEEKQDPSPDTELWTYLETPSSLYNKLSPLFPAQAAPVVTFGKELKAYLFDVTPVGAKTVFHAVIPFSFTLNIAGCPVSQTLPDYYAQNEYQLQGQKIKALIIKRQRELLAELKTAPLTKEKLEEIKKEAALLKTKLVELEGKR</sequence>
<keyword evidence="1" id="KW-0472">Membrane</keyword>
<gene>
    <name evidence="2" type="ORF">EM20IM_03920</name>
</gene>
<evidence type="ECO:0000313" key="3">
    <source>
        <dbReference type="Proteomes" id="UP000663088"/>
    </source>
</evidence>
<keyword evidence="3" id="KW-1185">Reference proteome</keyword>
<keyword evidence="1" id="KW-0812">Transmembrane</keyword>